<dbReference type="EMBL" id="SHKM01000001">
    <property type="protein sequence ID" value="RZT90568.1"/>
    <property type="molecule type" value="Genomic_DNA"/>
</dbReference>
<sequence length="240" mass="25999">MAHLPADLPPLPGATADAAIFPAGPGRSAPPCERSVLLRYLGQVQQRVGRQFEELRAEVHSELQAELQAEHDAERRALAALLAARDDQLLALHGQLMVRDTALELLREELAELRRQVPGLAGRQELVRLLDIQAERIVALERERNAALWRAERESLRAREAAAGPGTVAILSADLVAALPGEAQLTEALAAADLVLCQTGCLSHDDYWRVQDYCARSGKRCLLLAKEDAPAPAPARAAAD</sequence>
<evidence type="ECO:0000256" key="1">
    <source>
        <dbReference type="SAM" id="Coils"/>
    </source>
</evidence>
<dbReference type="Proteomes" id="UP000292136">
    <property type="component" value="Unassembled WGS sequence"/>
</dbReference>
<accession>A0ABY0ISL3</accession>
<feature type="coiled-coil region" evidence="1">
    <location>
        <begin position="96"/>
        <end position="143"/>
    </location>
</feature>
<name>A0ABY0ISL3_9RHOO</name>
<evidence type="ECO:0000313" key="3">
    <source>
        <dbReference type="Proteomes" id="UP000292136"/>
    </source>
</evidence>
<protein>
    <submittedName>
        <fullName evidence="2">Uncharacterized protein DUF2325</fullName>
    </submittedName>
</protein>
<organism evidence="2 3">
    <name type="scientific">Azospira oryzae</name>
    <dbReference type="NCBI Taxonomy" id="146939"/>
    <lineage>
        <taxon>Bacteria</taxon>
        <taxon>Pseudomonadati</taxon>
        <taxon>Pseudomonadota</taxon>
        <taxon>Betaproteobacteria</taxon>
        <taxon>Rhodocyclales</taxon>
        <taxon>Rhodocyclaceae</taxon>
        <taxon>Azospira</taxon>
    </lineage>
</organism>
<keyword evidence="1" id="KW-0175">Coiled coil</keyword>
<evidence type="ECO:0000313" key="2">
    <source>
        <dbReference type="EMBL" id="RZT90568.1"/>
    </source>
</evidence>
<dbReference type="RefSeq" id="WP_130458964.1">
    <property type="nucleotide sequence ID" value="NZ_SHKM01000001.1"/>
</dbReference>
<gene>
    <name evidence="2" type="ORF">EV678_1386</name>
</gene>
<reference evidence="2 3" key="1">
    <citation type="submission" date="2019-02" db="EMBL/GenBank/DDBJ databases">
        <title>Genomic Encyclopedia of Type Strains, Phase IV (KMG-IV): sequencing the most valuable type-strain genomes for metagenomic binning, comparative biology and taxonomic classification.</title>
        <authorList>
            <person name="Goeker M."/>
        </authorList>
    </citation>
    <scope>NUCLEOTIDE SEQUENCE [LARGE SCALE GENOMIC DNA]</scope>
    <source>
        <strain evidence="2 3">DSM 21223</strain>
    </source>
</reference>
<proteinExistence type="predicted"/>
<keyword evidence="3" id="KW-1185">Reference proteome</keyword>
<comment type="caution">
    <text evidence="2">The sequence shown here is derived from an EMBL/GenBank/DDBJ whole genome shotgun (WGS) entry which is preliminary data.</text>
</comment>